<dbReference type="InterPro" id="IPR036188">
    <property type="entry name" value="FAD/NAD-bd_sf"/>
</dbReference>
<keyword evidence="1" id="KW-0560">Oxidoreductase</keyword>
<dbReference type="EMBL" id="FNZQ01000008">
    <property type="protein sequence ID" value="SEL72234.1"/>
    <property type="molecule type" value="Genomic_DNA"/>
</dbReference>
<dbReference type="STRING" id="188906.SAMN04488526_3368"/>
<evidence type="ECO:0000259" key="2">
    <source>
        <dbReference type="Pfam" id="PF01266"/>
    </source>
</evidence>
<dbReference type="PANTHER" id="PTHR13847:SF281">
    <property type="entry name" value="FAD DEPENDENT OXIDOREDUCTASE DOMAIN-CONTAINING PROTEIN"/>
    <property type="match status" value="1"/>
</dbReference>
<proteinExistence type="predicted"/>
<keyword evidence="4" id="KW-1185">Reference proteome</keyword>
<dbReference type="AlphaFoldDB" id="A0A1H7SKK0"/>
<evidence type="ECO:0000313" key="4">
    <source>
        <dbReference type="Proteomes" id="UP000199283"/>
    </source>
</evidence>
<feature type="domain" description="FAD dependent oxidoreductase" evidence="2">
    <location>
        <begin position="39"/>
        <end position="377"/>
    </location>
</feature>
<sequence>MTSWLHANGDRRFWPATWYAEGVQFPEPFPPLEGRVKADLCVVGAGITGLSAALHGAKAGMSVILLEAQRVGWGASGRNGGQVGSGFNWSQRKLAAKLGAQKARKLWNLAEEAKAMTRQVAAVRPGVLHTVYNKRQLQDIQAENDWMMSHYGTDARVLDGSEVADRIGSPAYAGGVLDMSAGVCNPLAYTLALVRACVAAGVTIHEGSEVHRIDNKHIYTAKGAVTGRFVCHATNGYGAHLIGKSAARILPINNYIAVTEPLDVPPMRERMAVADSRFVVNYFWQTDDRRLVYGGGESYGRKFPSRARIEAKVRENLSRVYNDLSDIRFTHAWGGTLAVTATRLPYLAEVAPGVYSAGGYSGHGLALSAMSGKLCVEAMQGDRSRFDLMAGLPVPALPGGRMLGAWMAQAGMLWGATRDRFHG</sequence>
<evidence type="ECO:0000256" key="1">
    <source>
        <dbReference type="ARBA" id="ARBA00023002"/>
    </source>
</evidence>
<dbReference type="PANTHER" id="PTHR13847">
    <property type="entry name" value="SARCOSINE DEHYDROGENASE-RELATED"/>
    <property type="match status" value="1"/>
</dbReference>
<dbReference type="Gene3D" id="3.50.50.60">
    <property type="entry name" value="FAD/NAD(P)-binding domain"/>
    <property type="match status" value="1"/>
</dbReference>
<dbReference type="Proteomes" id="UP000199283">
    <property type="component" value="Unassembled WGS sequence"/>
</dbReference>
<organism evidence="3 4">
    <name type="scientific">Jannaschia helgolandensis</name>
    <dbReference type="NCBI Taxonomy" id="188906"/>
    <lineage>
        <taxon>Bacteria</taxon>
        <taxon>Pseudomonadati</taxon>
        <taxon>Pseudomonadota</taxon>
        <taxon>Alphaproteobacteria</taxon>
        <taxon>Rhodobacterales</taxon>
        <taxon>Roseobacteraceae</taxon>
        <taxon>Jannaschia</taxon>
    </lineage>
</organism>
<protein>
    <submittedName>
        <fullName evidence="3">Gamma-glutamylputrescine oxidase</fullName>
    </submittedName>
</protein>
<dbReference type="RefSeq" id="WP_092764961.1">
    <property type="nucleotide sequence ID" value="NZ_FNZQ01000008.1"/>
</dbReference>
<dbReference type="GO" id="GO:0005737">
    <property type="term" value="C:cytoplasm"/>
    <property type="evidence" value="ECO:0007669"/>
    <property type="project" value="TreeGrafter"/>
</dbReference>
<dbReference type="SUPFAM" id="SSF51971">
    <property type="entry name" value="Nucleotide-binding domain"/>
    <property type="match status" value="1"/>
</dbReference>
<name>A0A1H7SKK0_9RHOB</name>
<dbReference type="OrthoDB" id="9806601at2"/>
<accession>A0A1H7SKK0</accession>
<dbReference type="Gene3D" id="3.30.9.10">
    <property type="entry name" value="D-Amino Acid Oxidase, subunit A, domain 2"/>
    <property type="match status" value="1"/>
</dbReference>
<dbReference type="GO" id="GO:0016491">
    <property type="term" value="F:oxidoreductase activity"/>
    <property type="evidence" value="ECO:0007669"/>
    <property type="project" value="UniProtKB-KW"/>
</dbReference>
<dbReference type="Pfam" id="PF01266">
    <property type="entry name" value="DAO"/>
    <property type="match status" value="1"/>
</dbReference>
<evidence type="ECO:0000313" key="3">
    <source>
        <dbReference type="EMBL" id="SEL72234.1"/>
    </source>
</evidence>
<dbReference type="InterPro" id="IPR006076">
    <property type="entry name" value="FAD-dep_OxRdtase"/>
</dbReference>
<reference evidence="3 4" key="1">
    <citation type="submission" date="2016-10" db="EMBL/GenBank/DDBJ databases">
        <authorList>
            <person name="de Groot N.N."/>
        </authorList>
    </citation>
    <scope>NUCLEOTIDE SEQUENCE [LARGE SCALE GENOMIC DNA]</scope>
    <source>
        <strain evidence="3 4">DSM 14858</strain>
    </source>
</reference>
<gene>
    <name evidence="3" type="ORF">SAMN04488526_3368</name>
</gene>